<dbReference type="AlphaFoldDB" id="A0A3G7UCB2"/>
<feature type="region of interest" description="Disordered" evidence="1">
    <location>
        <begin position="21"/>
        <end position="55"/>
    </location>
</feature>
<evidence type="ECO:0000313" key="2">
    <source>
        <dbReference type="EMBL" id="AZE56851.1"/>
    </source>
</evidence>
<gene>
    <name evidence="2" type="ORF">C4K03_4713</name>
</gene>
<dbReference type="EMBL" id="CP027754">
    <property type="protein sequence ID" value="AZE56851.1"/>
    <property type="molecule type" value="Genomic_DNA"/>
</dbReference>
<evidence type="ECO:0000313" key="3">
    <source>
        <dbReference type="Proteomes" id="UP000268696"/>
    </source>
</evidence>
<accession>A0A3G7UCB2</accession>
<evidence type="ECO:0000256" key="1">
    <source>
        <dbReference type="SAM" id="MobiDB-lite"/>
    </source>
</evidence>
<sequence length="250" mass="27766">MHHPVRQPPIQRTIILSAAPLGGSPAMSEAARSDASPSRVLSPAEGPTVLSAHTQSQWGRRTLRQVAEFTVETFMTRDLHHRLEQQVDEDHTTVRELVECTLQAQLNLMKARIAPLPNKRVQQPAPPGALLTIEKQGALFCARHRVTNAVEPADGPYLFIVPTDEPGILLAARNEPHNSVFPTETVEGHTSLSNGLPVYFAGTARFEQGRLRYWSNDSGHYLPPGHSRHALLPYLGKLLSDELFYEVSRR</sequence>
<organism evidence="2 3">
    <name type="scientific">Pseudomonas synxantha</name>
    <dbReference type="NCBI Taxonomy" id="47883"/>
    <lineage>
        <taxon>Bacteria</taxon>
        <taxon>Pseudomonadati</taxon>
        <taxon>Pseudomonadota</taxon>
        <taxon>Gammaproteobacteria</taxon>
        <taxon>Pseudomonadales</taxon>
        <taxon>Pseudomonadaceae</taxon>
        <taxon>Pseudomonas</taxon>
    </lineage>
</organism>
<proteinExistence type="predicted"/>
<dbReference type="Proteomes" id="UP000268696">
    <property type="component" value="Chromosome"/>
</dbReference>
<protein>
    <submittedName>
        <fullName evidence="2">Uncharacterized protein</fullName>
    </submittedName>
</protein>
<name>A0A3G7UCB2_9PSED</name>
<reference evidence="2 3" key="1">
    <citation type="submission" date="2018-03" db="EMBL/GenBank/DDBJ databases">
        <title>Diversity of phytobeneficial traits revealed by whole-genome analysis of worldwide-isolated phenazine-producing Pseudomonas spp.</title>
        <authorList>
            <person name="Biessy A."/>
            <person name="Novinscak A."/>
            <person name="Blom J."/>
            <person name="Leger G."/>
            <person name="Thomashow L.S."/>
            <person name="Cazorla F.M."/>
            <person name="Josic D."/>
            <person name="Filion M."/>
        </authorList>
    </citation>
    <scope>NUCLEOTIDE SEQUENCE [LARGE SCALE GENOMIC DNA]</scope>
    <source>
        <strain evidence="2 3">30B</strain>
    </source>
</reference>